<dbReference type="AlphaFoldDB" id="A0A644YIK9"/>
<dbReference type="PANTHER" id="PTHR46558:SF11">
    <property type="entry name" value="HTH-TYPE TRANSCRIPTIONAL REGULATOR XRE"/>
    <property type="match status" value="1"/>
</dbReference>
<reference evidence="3" key="1">
    <citation type="submission" date="2019-08" db="EMBL/GenBank/DDBJ databases">
        <authorList>
            <person name="Kucharzyk K."/>
            <person name="Murdoch R.W."/>
            <person name="Higgins S."/>
            <person name="Loffler F."/>
        </authorList>
    </citation>
    <scope>NUCLEOTIDE SEQUENCE</scope>
</reference>
<accession>A0A644YIK9</accession>
<protein>
    <recommendedName>
        <fullName evidence="2">HTH cro/C1-type domain-containing protein</fullName>
    </recommendedName>
</protein>
<evidence type="ECO:0000259" key="2">
    <source>
        <dbReference type="PROSITE" id="PS50943"/>
    </source>
</evidence>
<dbReference type="PROSITE" id="PS50943">
    <property type="entry name" value="HTH_CROC1"/>
    <property type="match status" value="1"/>
</dbReference>
<dbReference type="Gene3D" id="1.10.260.40">
    <property type="entry name" value="lambda repressor-like DNA-binding domains"/>
    <property type="match status" value="1"/>
</dbReference>
<dbReference type="EMBL" id="VSSQ01005227">
    <property type="protein sequence ID" value="MPM28336.1"/>
    <property type="molecule type" value="Genomic_DNA"/>
</dbReference>
<dbReference type="InterPro" id="IPR001387">
    <property type="entry name" value="Cro/C1-type_HTH"/>
</dbReference>
<proteinExistence type="predicted"/>
<comment type="caution">
    <text evidence="3">The sequence shown here is derived from an EMBL/GenBank/DDBJ whole genome shotgun (WGS) entry which is preliminary data.</text>
</comment>
<dbReference type="SMART" id="SM00530">
    <property type="entry name" value="HTH_XRE"/>
    <property type="match status" value="1"/>
</dbReference>
<dbReference type="Pfam" id="PF01381">
    <property type="entry name" value="HTH_3"/>
    <property type="match status" value="1"/>
</dbReference>
<name>A0A644YIK9_9ZZZZ</name>
<organism evidence="3">
    <name type="scientific">bioreactor metagenome</name>
    <dbReference type="NCBI Taxonomy" id="1076179"/>
    <lineage>
        <taxon>unclassified sequences</taxon>
        <taxon>metagenomes</taxon>
        <taxon>ecological metagenomes</taxon>
    </lineage>
</organism>
<evidence type="ECO:0000313" key="3">
    <source>
        <dbReference type="EMBL" id="MPM28336.1"/>
    </source>
</evidence>
<dbReference type="CDD" id="cd00093">
    <property type="entry name" value="HTH_XRE"/>
    <property type="match status" value="1"/>
</dbReference>
<sequence length="71" mass="7898">MENLKKIRIRQGLTQLQIAEATGISQSLLSKYENGERTPTCGNLIALAKFLDTSVDYLLGLTSERSPYPKI</sequence>
<dbReference type="SUPFAM" id="SSF47413">
    <property type="entry name" value="lambda repressor-like DNA-binding domains"/>
    <property type="match status" value="1"/>
</dbReference>
<dbReference type="GO" id="GO:0003677">
    <property type="term" value="F:DNA binding"/>
    <property type="evidence" value="ECO:0007669"/>
    <property type="project" value="UniProtKB-KW"/>
</dbReference>
<feature type="domain" description="HTH cro/C1-type" evidence="2">
    <location>
        <begin position="4"/>
        <end position="58"/>
    </location>
</feature>
<keyword evidence="1" id="KW-0238">DNA-binding</keyword>
<dbReference type="PANTHER" id="PTHR46558">
    <property type="entry name" value="TRACRIPTIONAL REGULATORY PROTEIN-RELATED-RELATED"/>
    <property type="match status" value="1"/>
</dbReference>
<gene>
    <name evidence="3" type="ORF">SDC9_74857</name>
</gene>
<evidence type="ECO:0000256" key="1">
    <source>
        <dbReference type="ARBA" id="ARBA00023125"/>
    </source>
</evidence>
<dbReference type="InterPro" id="IPR010982">
    <property type="entry name" value="Lambda_DNA-bd_dom_sf"/>
</dbReference>